<comment type="similarity">
    <text evidence="7">Belongs to the MATALPHA1 family.</text>
</comment>
<protein>
    <recommendedName>
        <fullName evidence="1">Mating-type protein MAT-1</fullName>
    </recommendedName>
</protein>
<dbReference type="GO" id="GO:0045895">
    <property type="term" value="P:positive regulation of mating-type specific transcription, DNA-templated"/>
    <property type="evidence" value="ECO:0007669"/>
    <property type="project" value="InterPro"/>
</dbReference>
<dbReference type="EMBL" id="KP895039">
    <property type="protein sequence ID" value="AKA65472.1"/>
    <property type="molecule type" value="Genomic_DNA"/>
</dbReference>
<evidence type="ECO:0000256" key="4">
    <source>
        <dbReference type="ARBA" id="ARBA00023163"/>
    </source>
</evidence>
<sequence length="144" mass="15644">FYLGIFAGLPQKVISKLLTICWRFDLFGAKWTLLAKAYSILRGSRSKSEAPLAEFFGICASMVGVIPPAKYMELNGWKLTPPTPDSDSMPSLTRPFTPTLDDFPGYCATTNYSVDDLVSHCYAVGYVTVSDQSAANIAAQGSLT</sequence>
<comment type="subcellular location">
    <subcellularLocation>
        <location evidence="7">Nucleus</location>
    </subcellularLocation>
</comment>
<evidence type="ECO:0000256" key="2">
    <source>
        <dbReference type="ARBA" id="ARBA00023015"/>
    </source>
</evidence>
<evidence type="ECO:0000256" key="6">
    <source>
        <dbReference type="ARBA" id="ARBA00035106"/>
    </source>
</evidence>
<evidence type="ECO:0000256" key="3">
    <source>
        <dbReference type="ARBA" id="ARBA00023125"/>
    </source>
</evidence>
<evidence type="ECO:0000256" key="1">
    <source>
        <dbReference type="ARBA" id="ARBA00015083"/>
    </source>
</evidence>
<comment type="function">
    <text evidence="6">Mating type proteins are sequence specific DNA-binding proteins that act as master switches in fungal differentiation by controlling gene expression in a cell type-specific fashion. Transcriptional activator that induces the transcription of alpha-specific genes.</text>
</comment>
<reference evidence="9" key="1">
    <citation type="journal article" date="2015" name="Fungal Biol.">
        <title>The rise of Ramularia from the Mycosphaerella labyrinth.</title>
        <authorList>
            <person name="Videira S.I."/>
            <person name="Groenewald J.Z."/>
            <person name="Verkley G.J."/>
            <person name="Braun U."/>
            <person name="Crous P.W."/>
        </authorList>
    </citation>
    <scope>NUCLEOTIDE SEQUENCE</scope>
    <source>
        <strain evidence="9">CBS 101612</strain>
    </source>
</reference>
<organism evidence="9">
    <name type="scientific">Ramularia calcea</name>
    <dbReference type="NCBI Taxonomy" id="1470044"/>
    <lineage>
        <taxon>Eukaryota</taxon>
        <taxon>Fungi</taxon>
        <taxon>Dikarya</taxon>
        <taxon>Ascomycota</taxon>
        <taxon>Pezizomycotina</taxon>
        <taxon>Dothideomycetes</taxon>
        <taxon>Dothideomycetidae</taxon>
        <taxon>Mycosphaerellales</taxon>
        <taxon>Mycosphaerellaceae</taxon>
        <taxon>Ramularia</taxon>
    </lineage>
</organism>
<dbReference type="GO" id="GO:0005634">
    <property type="term" value="C:nucleus"/>
    <property type="evidence" value="ECO:0007669"/>
    <property type="project" value="UniProtKB-SubCell"/>
</dbReference>
<proteinExistence type="inferred from homology"/>
<evidence type="ECO:0000256" key="7">
    <source>
        <dbReference type="RuleBase" id="RU003516"/>
    </source>
</evidence>
<evidence type="ECO:0000259" key="8">
    <source>
        <dbReference type="PROSITE" id="PS51325"/>
    </source>
</evidence>
<dbReference type="GO" id="GO:0008301">
    <property type="term" value="F:DNA binding, bending"/>
    <property type="evidence" value="ECO:0007669"/>
    <property type="project" value="InterPro"/>
</dbReference>
<dbReference type="Pfam" id="PF04769">
    <property type="entry name" value="MATalpha_HMGbox"/>
    <property type="match status" value="1"/>
</dbReference>
<keyword evidence="3 7" id="KW-0238">DNA-binding</keyword>
<name>A0A0M3WF30_9PEZI</name>
<accession>A0A0M3WF30</accession>
<reference evidence="9" key="2">
    <citation type="submission" date="2015-03" db="EMBL/GenBank/DDBJ databases">
        <authorList>
            <person name="Murphy D."/>
        </authorList>
    </citation>
    <scope>NUCLEOTIDE SEQUENCE</scope>
    <source>
        <strain evidence="9">CBS 101612</strain>
    </source>
</reference>
<evidence type="ECO:0000256" key="5">
    <source>
        <dbReference type="ARBA" id="ARBA00023242"/>
    </source>
</evidence>
<dbReference type="InterPro" id="IPR006856">
    <property type="entry name" value="MATalpha_HMGbox"/>
</dbReference>
<feature type="non-terminal residue" evidence="9">
    <location>
        <position position="144"/>
    </location>
</feature>
<gene>
    <name evidence="9" type="primary">MAT1-1</name>
</gene>
<keyword evidence="5 7" id="KW-0539">Nucleus</keyword>
<feature type="domain" description="Alpha box" evidence="8">
    <location>
        <begin position="1"/>
        <end position="42"/>
    </location>
</feature>
<keyword evidence="4 7" id="KW-0804">Transcription</keyword>
<dbReference type="AlphaFoldDB" id="A0A0M3WF30"/>
<evidence type="ECO:0000313" key="9">
    <source>
        <dbReference type="EMBL" id="AKA65472.1"/>
    </source>
</evidence>
<keyword evidence="2 7" id="KW-0805">Transcription regulation</keyword>
<dbReference type="PROSITE" id="PS51325">
    <property type="entry name" value="ALPHA_BOX"/>
    <property type="match status" value="1"/>
</dbReference>
<feature type="non-terminal residue" evidence="9">
    <location>
        <position position="1"/>
    </location>
</feature>